<dbReference type="RefSeq" id="WP_280320334.1">
    <property type="nucleotide sequence ID" value="NZ_CP118605.1"/>
</dbReference>
<protein>
    <submittedName>
        <fullName evidence="2">Uncharacterized protein</fullName>
    </submittedName>
</protein>
<keyword evidence="3" id="KW-1185">Reference proteome</keyword>
<dbReference type="Proteomes" id="UP001236500">
    <property type="component" value="Chromosome"/>
</dbReference>
<accession>A0ABY8NCK1</accession>
<proteinExistence type="predicted"/>
<evidence type="ECO:0000256" key="1">
    <source>
        <dbReference type="SAM" id="SignalP"/>
    </source>
</evidence>
<sequence length="125" mass="13602">MSKAVIFSIITVFALAAQAESAKSLLSENGVAEATCIPLSSIESKCFVISGNNKFDISKVESANLGKIGVRKRADYSKIISFPSKWLKASDAELMVEITTKAWCEGKQHTLVEPVYIKGGVYLQR</sequence>
<name>A0ABY8NCK1_9GAMM</name>
<gene>
    <name evidence="2" type="ORF">PVT68_17420</name>
</gene>
<dbReference type="EMBL" id="CP118605">
    <property type="protein sequence ID" value="WGL16528.1"/>
    <property type="molecule type" value="Genomic_DNA"/>
</dbReference>
<keyword evidence="1" id="KW-0732">Signal</keyword>
<feature type="signal peptide" evidence="1">
    <location>
        <begin position="1"/>
        <end position="19"/>
    </location>
</feature>
<evidence type="ECO:0000313" key="3">
    <source>
        <dbReference type="Proteomes" id="UP001236500"/>
    </source>
</evidence>
<feature type="chain" id="PRO_5047509940" evidence="1">
    <location>
        <begin position="20"/>
        <end position="125"/>
    </location>
</feature>
<reference evidence="2 3" key="1">
    <citation type="submission" date="2023-02" db="EMBL/GenBank/DDBJ databases">
        <title>Description and genomic characterization of Microbulbifer bruguierae sp. nov., isolated from the sediment of mangrove plant Bruguiera sexangula.</title>
        <authorList>
            <person name="Long M."/>
        </authorList>
    </citation>
    <scope>NUCLEOTIDE SEQUENCE [LARGE SCALE GENOMIC DNA]</scope>
    <source>
        <strain evidence="2 3">H12</strain>
    </source>
</reference>
<evidence type="ECO:0000313" key="2">
    <source>
        <dbReference type="EMBL" id="WGL16528.1"/>
    </source>
</evidence>
<organism evidence="2 3">
    <name type="scientific">Microbulbifer bruguierae</name>
    <dbReference type="NCBI Taxonomy" id="3029061"/>
    <lineage>
        <taxon>Bacteria</taxon>
        <taxon>Pseudomonadati</taxon>
        <taxon>Pseudomonadota</taxon>
        <taxon>Gammaproteobacteria</taxon>
        <taxon>Cellvibrionales</taxon>
        <taxon>Microbulbiferaceae</taxon>
        <taxon>Microbulbifer</taxon>
    </lineage>
</organism>